<organism evidence="2 3">
    <name type="scientific">Chrysophaeum taylorii</name>
    <dbReference type="NCBI Taxonomy" id="2483200"/>
    <lineage>
        <taxon>Eukaryota</taxon>
        <taxon>Sar</taxon>
        <taxon>Stramenopiles</taxon>
        <taxon>Ochrophyta</taxon>
        <taxon>Pelagophyceae</taxon>
        <taxon>Pelagomonadales</taxon>
        <taxon>Pelagomonadaceae</taxon>
        <taxon>Chrysophaeum</taxon>
    </lineage>
</organism>
<keyword evidence="1" id="KW-1133">Transmembrane helix</keyword>
<dbReference type="AlphaFoldDB" id="A0AAD7UNF8"/>
<comment type="caution">
    <text evidence="2">The sequence shown here is derived from an EMBL/GenBank/DDBJ whole genome shotgun (WGS) entry which is preliminary data.</text>
</comment>
<sequence>MIFLSNARIVVISAKWIVAGRRRSSAVVVGSFDYLRWWVIERLFDQWELWCGEFIKDTVLINAFYRACGSNVSLVGARIDTFLRDLDLMTVGYGASIEGNVYARSFFREGQILGMRFARVSIYGTVEKFAVVQLGAEIEEGAVLKHMSVAAPFSRAEGGKAMHEHQSRLSRRCWIEVAKLALLLPLLYAPFVTTSTIVAWTMRRVGWFALTFRYRPLVWWVLSYYSGLIVLVLFVVVCKWLLIGFARPGSPRSMMMVRAWFVDYVWQRIVVRLCGIMFQGNGLAVNLLLRALGVDMAWSARFVSAEAVSASEADMITVEARAQISLCTVSCVTAASSYAPVRIGCDAEVGFNAYIEAGTEIGEGSVVAQQTVASGVLPPGSVTLGKATFQQPGGPQKRKIIDPEGVVNRVAIIFAPFVSRALLLALLGFVALIPSYELAVLVLFGSANFYEDDEYQVGIRNDGSRWKPPVDRNIGILCIGPITLVAFASMSLVYRLWLFLIFGNFRNLEGTSRWVFETFHEYQFMIIYASQKYVMPLVRGSRLAVAYMRFWGADVDASAFVNYEIFYEAPLISLEAGCVVDEGLYGRAA</sequence>
<dbReference type="Gene3D" id="2.160.10.10">
    <property type="entry name" value="Hexapeptide repeat proteins"/>
    <property type="match status" value="1"/>
</dbReference>
<gene>
    <name evidence="2" type="ORF">CTAYLR_003149</name>
</gene>
<feature type="transmembrane region" description="Helical" evidence="1">
    <location>
        <begin position="474"/>
        <end position="497"/>
    </location>
</feature>
<reference evidence="2" key="1">
    <citation type="submission" date="2023-01" db="EMBL/GenBank/DDBJ databases">
        <title>Metagenome sequencing of chrysophaentin producing Chrysophaeum taylorii.</title>
        <authorList>
            <person name="Davison J."/>
            <person name="Bewley C."/>
        </authorList>
    </citation>
    <scope>NUCLEOTIDE SEQUENCE</scope>
    <source>
        <strain evidence="2">NIES-1699</strain>
    </source>
</reference>
<keyword evidence="3" id="KW-1185">Reference proteome</keyword>
<evidence type="ECO:0000313" key="3">
    <source>
        <dbReference type="Proteomes" id="UP001230188"/>
    </source>
</evidence>
<dbReference type="Proteomes" id="UP001230188">
    <property type="component" value="Unassembled WGS sequence"/>
</dbReference>
<proteinExistence type="predicted"/>
<protein>
    <submittedName>
        <fullName evidence="2">Uncharacterized protein</fullName>
    </submittedName>
</protein>
<name>A0AAD7UNF8_9STRA</name>
<dbReference type="SUPFAM" id="SSF51161">
    <property type="entry name" value="Trimeric LpxA-like enzymes"/>
    <property type="match status" value="1"/>
</dbReference>
<evidence type="ECO:0000256" key="1">
    <source>
        <dbReference type="SAM" id="Phobius"/>
    </source>
</evidence>
<dbReference type="InterPro" id="IPR011004">
    <property type="entry name" value="Trimer_LpxA-like_sf"/>
</dbReference>
<accession>A0AAD7UNF8</accession>
<keyword evidence="1" id="KW-0472">Membrane</keyword>
<feature type="transmembrane region" description="Helical" evidence="1">
    <location>
        <begin position="180"/>
        <end position="202"/>
    </location>
</feature>
<keyword evidence="1" id="KW-0812">Transmembrane</keyword>
<feature type="transmembrane region" description="Helical" evidence="1">
    <location>
        <begin position="222"/>
        <end position="246"/>
    </location>
</feature>
<dbReference type="EMBL" id="JAQMWT010000024">
    <property type="protein sequence ID" value="KAJ8613661.1"/>
    <property type="molecule type" value="Genomic_DNA"/>
</dbReference>
<evidence type="ECO:0000313" key="2">
    <source>
        <dbReference type="EMBL" id="KAJ8613661.1"/>
    </source>
</evidence>
<feature type="transmembrane region" description="Helical" evidence="1">
    <location>
        <begin position="406"/>
        <end position="433"/>
    </location>
</feature>